<dbReference type="InterPro" id="IPR011993">
    <property type="entry name" value="PH-like_dom_sf"/>
</dbReference>
<reference evidence="11 12" key="1">
    <citation type="submission" date="2018-11" db="EMBL/GenBank/DDBJ databases">
        <authorList>
            <person name="Lopez-Roques C."/>
            <person name="Donnadieu C."/>
            <person name="Bouchez O."/>
            <person name="Klopp C."/>
            <person name="Cabau C."/>
            <person name="Zahm M."/>
        </authorList>
    </citation>
    <scope>NUCLEOTIDE SEQUENCE [LARGE SCALE GENOMIC DNA]</scope>
    <source>
        <strain evidence="11">RS831</strain>
        <tissue evidence="11">Whole body</tissue>
    </source>
</reference>
<dbReference type="GO" id="GO:0045944">
    <property type="term" value="P:positive regulation of transcription by RNA polymerase II"/>
    <property type="evidence" value="ECO:0007669"/>
    <property type="project" value="UniProtKB-ARBA"/>
</dbReference>
<evidence type="ECO:0000256" key="3">
    <source>
        <dbReference type="ARBA" id="ARBA00022490"/>
    </source>
</evidence>
<dbReference type="InterPro" id="IPR013625">
    <property type="entry name" value="PTB"/>
</dbReference>
<dbReference type="Pfam" id="PF10401">
    <property type="entry name" value="IRF-3"/>
    <property type="match status" value="1"/>
</dbReference>
<evidence type="ECO:0000256" key="4">
    <source>
        <dbReference type="ARBA" id="ARBA00022843"/>
    </source>
</evidence>
<dbReference type="GO" id="GO:0005737">
    <property type="term" value="C:cytoplasm"/>
    <property type="evidence" value="ECO:0007669"/>
    <property type="project" value="UniProtKB-SubCell"/>
</dbReference>
<sequence>MVTMVTTIMSANLKPGADRTQVSGCPGSNFPTFVVFNPFVGFNLRGASGFSGNFGGKQPASVCSCSALGPKPTDLSHFLLLLRMSVAPRRVRLKPWLVAQVNSGRYPGLEWMDREAMRFKIPWKHATRHTPQHEDEDTIFKAWAVETGKFQEGVDEPDPAKWKAQLRCALNKSREFNLIYDGTKEVPMNPLKIYDVCDIPQPSSNQDAGPWTPVDNDDGEEDLPNTPESLPPYPSNGTPSPHIMWSPMGSESSMAPPSCPPSNEAWPKEEPVKIEPPDVEMQVTPMADLAPAPLPDPILQPTPLTDSFFASPEMWISSLPMTDLEVQFLYRGKEMCPTMTVSNQHGCRLFYGDLGPMVNQEELFGPVNLEQLRFPSPEHIANDKQRVFTHRLLDVMDRGLILEVSGHDIYAIRLCQCKVYWSGPCAPNPAAPNLIERQRKVKLFSLESFLTDVIAHQRSQSPSPPQFEISLCFGEEWPDGRPRERKLIMVQVIPVVARMISEMFSNDSTRSFDSGSVRLQISIPDIKDNIVTHLKQLYCLLQTHQGQEGWALPAGPGLNIAQALQTQNIKHCQLLHLYRGFSFNRKIRHTPWMNGAVDRMFRENSPFSYDTNSYTGSMRSNGYSTMDETSSEISNLSRPSAKSIYLQRRHYAAAVNKMMEKNQYRVEHLFTCDLDGKDLRNARDCVERLKLLDQMGRVWGQNMMLEVRGANLLLSDIETKEELESISLSDVLELDAVLNTEGFSSLLIVSVQLRRKPTTIFMFQCEEIRADYVEKDLKRALANRFEASDYSNDGREQSEHENDDFDELKLAGPPEDDEYDEEPPSRPSAKPYTELQRNVPE</sequence>
<keyword evidence="12" id="KW-1185">Reference proteome</keyword>
<dbReference type="SUPFAM" id="SSF46785">
    <property type="entry name" value="Winged helix' DNA-binding domain"/>
    <property type="match status" value="1"/>
</dbReference>
<dbReference type="AlphaFoldDB" id="A0A3S2UKZ4"/>
<dbReference type="Gene3D" id="1.10.10.10">
    <property type="entry name" value="Winged helix-like DNA-binding domain superfamily/Winged helix DNA-binding domain"/>
    <property type="match status" value="1"/>
</dbReference>
<dbReference type="Proteomes" id="UP000283210">
    <property type="component" value="Chromosome 5"/>
</dbReference>
<keyword evidence="7" id="KW-0804">Transcription</keyword>
<dbReference type="InterPro" id="IPR017855">
    <property type="entry name" value="SMAD-like_dom_sf"/>
</dbReference>
<keyword evidence="8" id="KW-0539">Nucleus</keyword>
<dbReference type="PROSITE" id="PS00601">
    <property type="entry name" value="IRF_1"/>
    <property type="match status" value="1"/>
</dbReference>
<evidence type="ECO:0000259" key="10">
    <source>
        <dbReference type="PROSITE" id="PS51507"/>
    </source>
</evidence>
<comment type="subcellular location">
    <subcellularLocation>
        <location evidence="2">Cytoplasm</location>
    </subcellularLocation>
    <subcellularLocation>
        <location evidence="1">Nucleus</location>
    </subcellularLocation>
</comment>
<evidence type="ECO:0000313" key="12">
    <source>
        <dbReference type="Proteomes" id="UP000283210"/>
    </source>
</evidence>
<feature type="region of interest" description="Disordered" evidence="9">
    <location>
        <begin position="197"/>
        <end position="268"/>
    </location>
</feature>
<dbReference type="InterPro" id="IPR036388">
    <property type="entry name" value="WH-like_DNA-bd_sf"/>
</dbReference>
<dbReference type="GO" id="GO:0000978">
    <property type="term" value="F:RNA polymerase II cis-regulatory region sequence-specific DNA binding"/>
    <property type="evidence" value="ECO:0007669"/>
    <property type="project" value="TreeGrafter"/>
</dbReference>
<protein>
    <recommendedName>
        <fullName evidence="10">IRF tryptophan pentad repeat domain-containing protein</fullName>
    </recommendedName>
</protein>
<dbReference type="OrthoDB" id="9856880at2759"/>
<organism evidence="11 12">
    <name type="scientific">Oryzias javanicus</name>
    <name type="common">Javanese ricefish</name>
    <name type="synonym">Aplocheilus javanicus</name>
    <dbReference type="NCBI Taxonomy" id="123683"/>
    <lineage>
        <taxon>Eukaryota</taxon>
        <taxon>Metazoa</taxon>
        <taxon>Chordata</taxon>
        <taxon>Craniata</taxon>
        <taxon>Vertebrata</taxon>
        <taxon>Euteleostomi</taxon>
        <taxon>Actinopterygii</taxon>
        <taxon>Neopterygii</taxon>
        <taxon>Teleostei</taxon>
        <taxon>Neoteleostei</taxon>
        <taxon>Acanthomorphata</taxon>
        <taxon>Ovalentaria</taxon>
        <taxon>Atherinomorphae</taxon>
        <taxon>Beloniformes</taxon>
        <taxon>Adrianichthyidae</taxon>
        <taxon>Oryziinae</taxon>
        <taxon>Oryzias</taxon>
    </lineage>
</organism>
<feature type="domain" description="IRF tryptophan pentad repeat" evidence="10">
    <location>
        <begin position="90"/>
        <end position="198"/>
    </location>
</feature>
<dbReference type="GO" id="GO:0002376">
    <property type="term" value="P:immune system process"/>
    <property type="evidence" value="ECO:0007669"/>
    <property type="project" value="TreeGrafter"/>
</dbReference>
<accession>A0A3S2UKZ4</accession>
<dbReference type="PANTHER" id="PTHR11949">
    <property type="entry name" value="INTERFERON REGULATORY FACTOR"/>
    <property type="match status" value="1"/>
</dbReference>
<evidence type="ECO:0000256" key="9">
    <source>
        <dbReference type="SAM" id="MobiDB-lite"/>
    </source>
</evidence>
<dbReference type="GO" id="GO:0000981">
    <property type="term" value="F:DNA-binding transcription factor activity, RNA polymerase II-specific"/>
    <property type="evidence" value="ECO:0007669"/>
    <property type="project" value="TreeGrafter"/>
</dbReference>
<dbReference type="InterPro" id="IPR019817">
    <property type="entry name" value="Interferon_reg_fac_CS"/>
</dbReference>
<keyword evidence="4" id="KW-0832">Ubl conjugation</keyword>
<dbReference type="Pfam" id="PF08416">
    <property type="entry name" value="PTB"/>
    <property type="match status" value="1"/>
</dbReference>
<dbReference type="PRINTS" id="PR00267">
    <property type="entry name" value="INTFRNREGFCT"/>
</dbReference>
<dbReference type="FunFam" id="1.10.10.10:FF:000093">
    <property type="entry name" value="Putative interferon regulatory factor 6"/>
    <property type="match status" value="1"/>
</dbReference>
<dbReference type="FunFam" id="2.60.200.10:FF:000003">
    <property type="entry name" value="Interferon regulatory factor 5"/>
    <property type="match status" value="1"/>
</dbReference>
<evidence type="ECO:0000256" key="1">
    <source>
        <dbReference type="ARBA" id="ARBA00004123"/>
    </source>
</evidence>
<dbReference type="CDD" id="cd01210">
    <property type="entry name" value="PTB_EPS8"/>
    <property type="match status" value="1"/>
</dbReference>
<reference evidence="11 12" key="2">
    <citation type="submission" date="2019-01" db="EMBL/GenBank/DDBJ databases">
        <title>A chromosome length genome reference of the Java medaka (oryzias javanicus).</title>
        <authorList>
            <person name="Herpin A."/>
            <person name="Takehana Y."/>
            <person name="Naruse K."/>
            <person name="Ansai S."/>
            <person name="Kawaguchi M."/>
        </authorList>
    </citation>
    <scope>NUCLEOTIDE SEQUENCE [LARGE SCALE GENOMIC DNA]</scope>
    <source>
        <strain evidence="11">RS831</strain>
        <tissue evidence="11">Whole body</tissue>
    </source>
</reference>
<evidence type="ECO:0000256" key="6">
    <source>
        <dbReference type="ARBA" id="ARBA00023125"/>
    </source>
</evidence>
<evidence type="ECO:0000256" key="2">
    <source>
        <dbReference type="ARBA" id="ARBA00004496"/>
    </source>
</evidence>
<evidence type="ECO:0000256" key="8">
    <source>
        <dbReference type="ARBA" id="ARBA00023242"/>
    </source>
</evidence>
<dbReference type="Gene3D" id="2.30.29.30">
    <property type="entry name" value="Pleckstrin-homology domain (PH domain)/Phosphotyrosine-binding domain (PTB)"/>
    <property type="match status" value="1"/>
</dbReference>
<evidence type="ECO:0000256" key="5">
    <source>
        <dbReference type="ARBA" id="ARBA00023015"/>
    </source>
</evidence>
<dbReference type="Pfam" id="PF00605">
    <property type="entry name" value="IRF"/>
    <property type="match status" value="1"/>
</dbReference>
<feature type="region of interest" description="Disordered" evidence="9">
    <location>
        <begin position="789"/>
        <end position="841"/>
    </location>
</feature>
<dbReference type="InterPro" id="IPR001346">
    <property type="entry name" value="Interferon_reg_fact_DNA-bd_dom"/>
</dbReference>
<dbReference type="InterPro" id="IPR019471">
    <property type="entry name" value="Interferon_reg_factor-3"/>
</dbReference>
<name>A0A3S2UKZ4_ORYJA</name>
<dbReference type="PROSITE" id="PS51507">
    <property type="entry name" value="IRF_2"/>
    <property type="match status" value="1"/>
</dbReference>
<dbReference type="SMART" id="SM01243">
    <property type="entry name" value="IRF-3"/>
    <property type="match status" value="1"/>
</dbReference>
<evidence type="ECO:0000256" key="7">
    <source>
        <dbReference type="ARBA" id="ARBA00023163"/>
    </source>
</evidence>
<gene>
    <name evidence="11" type="ORF">OJAV_G00049180</name>
</gene>
<dbReference type="SMART" id="SM00348">
    <property type="entry name" value="IRF"/>
    <property type="match status" value="1"/>
</dbReference>
<keyword evidence="6" id="KW-0238">DNA-binding</keyword>
<dbReference type="SUPFAM" id="SSF49879">
    <property type="entry name" value="SMAD/FHA domain"/>
    <property type="match status" value="1"/>
</dbReference>
<dbReference type="InterPro" id="IPR033928">
    <property type="entry name" value="EPS8_PTB"/>
</dbReference>
<dbReference type="CDD" id="cd00103">
    <property type="entry name" value="IRF"/>
    <property type="match status" value="1"/>
</dbReference>
<proteinExistence type="predicted"/>
<dbReference type="InterPro" id="IPR008984">
    <property type="entry name" value="SMAD_FHA_dom_sf"/>
</dbReference>
<dbReference type="InterPro" id="IPR036390">
    <property type="entry name" value="WH_DNA-bd_sf"/>
</dbReference>
<dbReference type="Gene3D" id="2.60.200.10">
    <property type="match status" value="1"/>
</dbReference>
<keyword evidence="3" id="KW-0963">Cytoplasm</keyword>
<keyword evidence="5" id="KW-0805">Transcription regulation</keyword>
<dbReference type="EMBL" id="CM012441">
    <property type="protein sequence ID" value="RVE73332.1"/>
    <property type="molecule type" value="Genomic_DNA"/>
</dbReference>
<evidence type="ECO:0000313" key="11">
    <source>
        <dbReference type="EMBL" id="RVE73332.1"/>
    </source>
</evidence>
<dbReference type="PANTHER" id="PTHR11949:SF9">
    <property type="entry name" value="INTERFERON REGULATORY FACTOR 6"/>
    <property type="match status" value="1"/>
</dbReference>
<dbReference type="SUPFAM" id="SSF50729">
    <property type="entry name" value="PH domain-like"/>
    <property type="match status" value="1"/>
</dbReference>
<dbReference type="GO" id="GO:0005634">
    <property type="term" value="C:nucleus"/>
    <property type="evidence" value="ECO:0007669"/>
    <property type="project" value="UniProtKB-SubCell"/>
</dbReference>